<keyword evidence="2" id="KW-1185">Reference proteome</keyword>
<comment type="caution">
    <text evidence="1">The sequence shown here is derived from an EMBL/GenBank/DDBJ whole genome shotgun (WGS) entry which is preliminary data.</text>
</comment>
<name>A0A2I0GU28_PUNGR</name>
<dbReference type="AlphaFoldDB" id="A0A2I0GU28"/>
<reference evidence="1 2" key="1">
    <citation type="submission" date="2017-11" db="EMBL/GenBank/DDBJ databases">
        <title>De-novo sequencing of pomegranate (Punica granatum L.) genome.</title>
        <authorList>
            <person name="Akparov Z."/>
            <person name="Amiraslanov A."/>
            <person name="Hajiyeva S."/>
            <person name="Abbasov M."/>
            <person name="Kaur K."/>
            <person name="Hamwieh A."/>
            <person name="Solovyev V."/>
            <person name="Salamov A."/>
            <person name="Braich B."/>
            <person name="Kosarev P."/>
            <person name="Mahmoud A."/>
            <person name="Hajiyev E."/>
            <person name="Babayeva S."/>
            <person name="Izzatullayeva V."/>
            <person name="Mammadov A."/>
            <person name="Mammadov A."/>
            <person name="Sharifova S."/>
            <person name="Ojaghi J."/>
            <person name="Eynullazada K."/>
            <person name="Bayramov B."/>
            <person name="Abdulazimova A."/>
            <person name="Shahmuradov I."/>
        </authorList>
    </citation>
    <scope>NUCLEOTIDE SEQUENCE [LARGE SCALE GENOMIC DNA]</scope>
    <source>
        <strain evidence="2">cv. AG2017</strain>
        <tissue evidence="1">Leaf</tissue>
    </source>
</reference>
<dbReference type="Proteomes" id="UP000233551">
    <property type="component" value="Unassembled WGS sequence"/>
</dbReference>
<accession>A0A2I0GU28</accession>
<proteinExistence type="predicted"/>
<organism evidence="1 2">
    <name type="scientific">Punica granatum</name>
    <name type="common">Pomegranate</name>
    <dbReference type="NCBI Taxonomy" id="22663"/>
    <lineage>
        <taxon>Eukaryota</taxon>
        <taxon>Viridiplantae</taxon>
        <taxon>Streptophyta</taxon>
        <taxon>Embryophyta</taxon>
        <taxon>Tracheophyta</taxon>
        <taxon>Spermatophyta</taxon>
        <taxon>Magnoliopsida</taxon>
        <taxon>eudicotyledons</taxon>
        <taxon>Gunneridae</taxon>
        <taxon>Pentapetalae</taxon>
        <taxon>rosids</taxon>
        <taxon>malvids</taxon>
        <taxon>Myrtales</taxon>
        <taxon>Lythraceae</taxon>
        <taxon>Punica</taxon>
    </lineage>
</organism>
<protein>
    <recommendedName>
        <fullName evidence="3">Retrotransposon gag domain-containing protein</fullName>
    </recommendedName>
</protein>
<sequence>MVKALQAKEIRVDSSFVDWGLFPSMRLPPRIKIPEFQRYDGPALDWFMTLKAEDIPTWADLSRKFVDQYQFRAEAPPTLLELSTKEMAEGQKFEDYATKVALSSGEARFAYQREAADPTVPFHA</sequence>
<evidence type="ECO:0000313" key="1">
    <source>
        <dbReference type="EMBL" id="PKH77524.1"/>
    </source>
</evidence>
<evidence type="ECO:0000313" key="2">
    <source>
        <dbReference type="Proteomes" id="UP000233551"/>
    </source>
</evidence>
<dbReference type="EMBL" id="PGOL01044248">
    <property type="protein sequence ID" value="PKH77524.1"/>
    <property type="molecule type" value="Genomic_DNA"/>
</dbReference>
<gene>
    <name evidence="1" type="ORF">CRG98_050022</name>
</gene>
<evidence type="ECO:0008006" key="3">
    <source>
        <dbReference type="Google" id="ProtNLM"/>
    </source>
</evidence>